<organism evidence="2 3">
    <name type="scientific">Fodinibius salsisoli</name>
    <dbReference type="NCBI Taxonomy" id="2820877"/>
    <lineage>
        <taxon>Bacteria</taxon>
        <taxon>Pseudomonadati</taxon>
        <taxon>Balneolota</taxon>
        <taxon>Balneolia</taxon>
        <taxon>Balneolales</taxon>
        <taxon>Balneolaceae</taxon>
        <taxon>Fodinibius</taxon>
    </lineage>
</organism>
<reference evidence="2 3" key="1">
    <citation type="submission" date="2021-03" db="EMBL/GenBank/DDBJ databases">
        <title>Aliifodinibius sp. nov., a new bacterium isolated from saline soil.</title>
        <authorList>
            <person name="Galisteo C."/>
            <person name="De La Haba R."/>
            <person name="Sanchez-Porro C."/>
            <person name="Ventosa A."/>
        </authorList>
    </citation>
    <scope>NUCLEOTIDE SEQUENCE [LARGE SCALE GENOMIC DNA]</scope>
    <source>
        <strain evidence="2 3">1BSP15-2V2</strain>
    </source>
</reference>
<dbReference type="RefSeq" id="WP_265765510.1">
    <property type="nucleotide sequence ID" value="NZ_JAGGJA010000004.1"/>
</dbReference>
<comment type="caution">
    <text evidence="2">The sequence shown here is derived from an EMBL/GenBank/DDBJ whole genome shotgun (WGS) entry which is preliminary data.</text>
</comment>
<name>A0ABT3PM32_9BACT</name>
<dbReference type="InterPro" id="IPR025665">
    <property type="entry name" value="Beta-barrel_OMP_2"/>
</dbReference>
<sequence>MTYIRLLSILSVLSFVILLGFTENAKAQTKVGISGGLNISSHLNSFKFERADIQLNLNPNIVSGYQGGLILRHNITKAFRIQLEPSAILLGARYDEPFTLRGSEFQTNSRTKLLYLQLPLLFQLTTVPPERVVYGREMAKTTYHLSGGFFGGYLLDARFKGTNSGAPVGVAFEGNFSNDVSAQYYEYDGGVIAGIGLEHGTSRKIGIEARAQYSVFDSGNDPTLSFEPHNMAVTFSVYLIL</sequence>
<protein>
    <submittedName>
        <fullName evidence="2">PorT family protein</fullName>
    </submittedName>
</protein>
<evidence type="ECO:0000313" key="2">
    <source>
        <dbReference type="EMBL" id="MCW9706778.1"/>
    </source>
</evidence>
<keyword evidence="3" id="KW-1185">Reference proteome</keyword>
<accession>A0ABT3PM32</accession>
<gene>
    <name evidence="2" type="ORF">J6I44_07910</name>
</gene>
<dbReference type="Proteomes" id="UP001207918">
    <property type="component" value="Unassembled WGS sequence"/>
</dbReference>
<proteinExistence type="predicted"/>
<dbReference type="Pfam" id="PF13568">
    <property type="entry name" value="OMP_b-brl_2"/>
    <property type="match status" value="1"/>
</dbReference>
<feature type="domain" description="Outer membrane protein beta-barrel" evidence="1">
    <location>
        <begin position="30"/>
        <end position="218"/>
    </location>
</feature>
<evidence type="ECO:0000313" key="3">
    <source>
        <dbReference type="Proteomes" id="UP001207918"/>
    </source>
</evidence>
<dbReference type="EMBL" id="JAGGJA010000004">
    <property type="protein sequence ID" value="MCW9706778.1"/>
    <property type="molecule type" value="Genomic_DNA"/>
</dbReference>
<evidence type="ECO:0000259" key="1">
    <source>
        <dbReference type="Pfam" id="PF13568"/>
    </source>
</evidence>